<dbReference type="Proteomes" id="UP000677016">
    <property type="component" value="Unassembled WGS sequence"/>
</dbReference>
<feature type="region of interest" description="Disordered" evidence="1">
    <location>
        <begin position="1"/>
        <end position="33"/>
    </location>
</feature>
<evidence type="ECO:0000256" key="2">
    <source>
        <dbReference type="SAM" id="Phobius"/>
    </source>
</evidence>
<reference evidence="4" key="1">
    <citation type="submission" date="2021-04" db="EMBL/GenBank/DDBJ databases">
        <title>Phycicoccus avicenniae sp. nov., a novel endophytic actinomycetes isolated from branch of Avicennia mariana.</title>
        <authorList>
            <person name="Tuo L."/>
        </authorList>
    </citation>
    <scope>NUCLEOTIDE SEQUENCE</scope>
    <source>
        <strain evidence="4">BSK3Z-2</strain>
    </source>
</reference>
<protein>
    <submittedName>
        <fullName evidence="4">Pilus assembly protein</fullName>
    </submittedName>
</protein>
<dbReference type="RefSeq" id="WP_211603149.1">
    <property type="nucleotide sequence ID" value="NZ_JAGSNF010000015.1"/>
</dbReference>
<feature type="domain" description="TadE-like" evidence="3">
    <location>
        <begin position="37"/>
        <end position="79"/>
    </location>
</feature>
<accession>A0A941DAL8</accession>
<name>A0A941DAL8_9MICO</name>
<evidence type="ECO:0000256" key="1">
    <source>
        <dbReference type="SAM" id="MobiDB-lite"/>
    </source>
</evidence>
<feature type="compositionally biased region" description="Low complexity" evidence="1">
    <location>
        <begin position="16"/>
        <end position="29"/>
    </location>
</feature>
<evidence type="ECO:0000313" key="4">
    <source>
        <dbReference type="EMBL" id="MBR7743895.1"/>
    </source>
</evidence>
<keyword evidence="2" id="KW-1133">Transmembrane helix</keyword>
<sequence length="187" mass="18976">MSRLPGFRDAGRVHIPSRGSSPSRPVGGRARTRSERGASALEFALVLPMLVALVGGIIDFGFLFSQQIAFNTAARDAARTAVTKPLTGSPQTCSNVATRARNASTQAGGALGVGPAGTRIEVTAPNGGCTMAAGSTSAGGPAQLCTGSSSDGSVTVAVIHESTPPFPVPFLNSVTLTGRGNFVCEYR</sequence>
<evidence type="ECO:0000313" key="5">
    <source>
        <dbReference type="Proteomes" id="UP000677016"/>
    </source>
</evidence>
<dbReference type="Pfam" id="PF07811">
    <property type="entry name" value="TadE"/>
    <property type="match status" value="1"/>
</dbReference>
<keyword evidence="5" id="KW-1185">Reference proteome</keyword>
<comment type="caution">
    <text evidence="4">The sequence shown here is derived from an EMBL/GenBank/DDBJ whole genome shotgun (WGS) entry which is preliminary data.</text>
</comment>
<gene>
    <name evidence="4" type="ORF">KC207_11395</name>
</gene>
<keyword evidence="2" id="KW-0472">Membrane</keyword>
<proteinExistence type="predicted"/>
<dbReference type="EMBL" id="JAGSNF010000015">
    <property type="protein sequence ID" value="MBR7743895.1"/>
    <property type="molecule type" value="Genomic_DNA"/>
</dbReference>
<dbReference type="InterPro" id="IPR012495">
    <property type="entry name" value="TadE-like_dom"/>
</dbReference>
<dbReference type="AlphaFoldDB" id="A0A941DAL8"/>
<feature type="transmembrane region" description="Helical" evidence="2">
    <location>
        <begin position="43"/>
        <end position="64"/>
    </location>
</feature>
<keyword evidence="2" id="KW-0812">Transmembrane</keyword>
<organism evidence="4 5">
    <name type="scientific">Phycicoccus avicenniae</name>
    <dbReference type="NCBI Taxonomy" id="2828860"/>
    <lineage>
        <taxon>Bacteria</taxon>
        <taxon>Bacillati</taxon>
        <taxon>Actinomycetota</taxon>
        <taxon>Actinomycetes</taxon>
        <taxon>Micrococcales</taxon>
        <taxon>Intrasporangiaceae</taxon>
        <taxon>Phycicoccus</taxon>
    </lineage>
</organism>
<evidence type="ECO:0000259" key="3">
    <source>
        <dbReference type="Pfam" id="PF07811"/>
    </source>
</evidence>